<feature type="non-terminal residue" evidence="2">
    <location>
        <position position="109"/>
    </location>
</feature>
<comment type="caution">
    <text evidence="2">The sequence shown here is derived from an EMBL/GenBank/DDBJ whole genome shotgun (WGS) entry which is preliminary data.</text>
</comment>
<keyword evidence="1" id="KW-1133">Transmembrane helix</keyword>
<gene>
    <name evidence="2" type="ORF">PMAYCL1PPCAC_03981</name>
</gene>
<evidence type="ECO:0000313" key="2">
    <source>
        <dbReference type="EMBL" id="GMR33786.1"/>
    </source>
</evidence>
<proteinExistence type="predicted"/>
<evidence type="ECO:0000313" key="3">
    <source>
        <dbReference type="Proteomes" id="UP001328107"/>
    </source>
</evidence>
<sequence>SLSTHSNGSDSIDLPSWAVILIVVGLVLFCGGFIAAVIGGRRQLHSLIGQVIENRYYDIPGRGTKWEIERRYVIIDKTRKLGEGAFGTVLGGRILARNIPSRKCRSIVE</sequence>
<reference evidence="3" key="1">
    <citation type="submission" date="2022-10" db="EMBL/GenBank/DDBJ databases">
        <title>Genome assembly of Pristionchus species.</title>
        <authorList>
            <person name="Yoshida K."/>
            <person name="Sommer R.J."/>
        </authorList>
    </citation>
    <scope>NUCLEOTIDE SEQUENCE [LARGE SCALE GENOMIC DNA]</scope>
    <source>
        <strain evidence="3">RS5460</strain>
    </source>
</reference>
<protein>
    <recommendedName>
        <fullName evidence="4">Protein kinase</fullName>
    </recommendedName>
</protein>
<organism evidence="2 3">
    <name type="scientific">Pristionchus mayeri</name>
    <dbReference type="NCBI Taxonomy" id="1317129"/>
    <lineage>
        <taxon>Eukaryota</taxon>
        <taxon>Metazoa</taxon>
        <taxon>Ecdysozoa</taxon>
        <taxon>Nematoda</taxon>
        <taxon>Chromadorea</taxon>
        <taxon>Rhabditida</taxon>
        <taxon>Rhabditina</taxon>
        <taxon>Diplogasteromorpha</taxon>
        <taxon>Diplogasteroidea</taxon>
        <taxon>Neodiplogasteridae</taxon>
        <taxon>Pristionchus</taxon>
    </lineage>
</organism>
<evidence type="ECO:0000256" key="1">
    <source>
        <dbReference type="SAM" id="Phobius"/>
    </source>
</evidence>
<evidence type="ECO:0008006" key="4">
    <source>
        <dbReference type="Google" id="ProtNLM"/>
    </source>
</evidence>
<name>A0AAN5CA90_9BILA</name>
<dbReference type="AlphaFoldDB" id="A0AAN5CA90"/>
<keyword evidence="3" id="KW-1185">Reference proteome</keyword>
<feature type="transmembrane region" description="Helical" evidence="1">
    <location>
        <begin position="16"/>
        <end position="38"/>
    </location>
</feature>
<keyword evidence="1" id="KW-0812">Transmembrane</keyword>
<dbReference type="EMBL" id="BTRK01000001">
    <property type="protein sequence ID" value="GMR33786.1"/>
    <property type="molecule type" value="Genomic_DNA"/>
</dbReference>
<keyword evidence="1" id="KW-0472">Membrane</keyword>
<feature type="non-terminal residue" evidence="2">
    <location>
        <position position="1"/>
    </location>
</feature>
<dbReference type="Proteomes" id="UP001328107">
    <property type="component" value="Unassembled WGS sequence"/>
</dbReference>
<accession>A0AAN5CA90</accession>